<comment type="caution">
    <text evidence="2">The sequence shown here is derived from an EMBL/GenBank/DDBJ whole genome shotgun (WGS) entry which is preliminary data.</text>
</comment>
<sequence length="68" mass="8046">MNFFNRKTTWSNGEFIPLKLCIASAYILVGACFHDFVYQNRVIFILLFIVTVIFSVYSWIKKMSKENK</sequence>
<reference evidence="2" key="1">
    <citation type="submission" date="2022-03" db="EMBL/GenBank/DDBJ databases">
        <authorList>
            <person name="Woo C.Y."/>
        </authorList>
    </citation>
    <scope>NUCLEOTIDE SEQUENCE</scope>
    <source>
        <strain evidence="2">CYS-01</strain>
    </source>
</reference>
<feature type="transmembrane region" description="Helical" evidence="1">
    <location>
        <begin position="42"/>
        <end position="60"/>
    </location>
</feature>
<gene>
    <name evidence="2" type="ORF">MMF97_09195</name>
</gene>
<dbReference type="Proteomes" id="UP001165460">
    <property type="component" value="Unassembled WGS sequence"/>
</dbReference>
<dbReference type="RefSeq" id="WP_243361750.1">
    <property type="nucleotide sequence ID" value="NZ_JALGBH010000002.1"/>
</dbReference>
<feature type="transmembrane region" description="Helical" evidence="1">
    <location>
        <begin position="16"/>
        <end position="36"/>
    </location>
</feature>
<dbReference type="EMBL" id="JALGBH010000002">
    <property type="protein sequence ID" value="MCJ0742885.1"/>
    <property type="molecule type" value="Genomic_DNA"/>
</dbReference>
<evidence type="ECO:0000313" key="3">
    <source>
        <dbReference type="Proteomes" id="UP001165460"/>
    </source>
</evidence>
<name>A0ABS9ZX51_9SPHI</name>
<proteinExistence type="predicted"/>
<keyword evidence="1" id="KW-0812">Transmembrane</keyword>
<dbReference type="PROSITE" id="PS51257">
    <property type="entry name" value="PROKAR_LIPOPROTEIN"/>
    <property type="match status" value="1"/>
</dbReference>
<evidence type="ECO:0000313" key="2">
    <source>
        <dbReference type="EMBL" id="MCJ0742885.1"/>
    </source>
</evidence>
<accession>A0ABS9ZX51</accession>
<keyword evidence="1" id="KW-0472">Membrane</keyword>
<keyword evidence="3" id="KW-1185">Reference proteome</keyword>
<protein>
    <submittedName>
        <fullName evidence="2">Uncharacterized protein</fullName>
    </submittedName>
</protein>
<keyword evidence="1" id="KW-1133">Transmembrane helix</keyword>
<evidence type="ECO:0000256" key="1">
    <source>
        <dbReference type="SAM" id="Phobius"/>
    </source>
</evidence>
<organism evidence="2 3">
    <name type="scientific">Pedobacter montanisoli</name>
    <dbReference type="NCBI Taxonomy" id="2923277"/>
    <lineage>
        <taxon>Bacteria</taxon>
        <taxon>Pseudomonadati</taxon>
        <taxon>Bacteroidota</taxon>
        <taxon>Sphingobacteriia</taxon>
        <taxon>Sphingobacteriales</taxon>
        <taxon>Sphingobacteriaceae</taxon>
        <taxon>Pedobacter</taxon>
    </lineage>
</organism>